<dbReference type="EC" id="2.3.1.199" evidence="10"/>
<dbReference type="EnsemblMetazoa" id="XM_029486583.1">
    <property type="protein sequence ID" value="XP_029342443.1"/>
    <property type="gene ID" value="LOC107884928"/>
</dbReference>
<dbReference type="PROSITE" id="PS01188">
    <property type="entry name" value="ELO"/>
    <property type="match status" value="1"/>
</dbReference>
<organism evidence="11 12">
    <name type="scientific">Acyrthosiphon pisum</name>
    <name type="common">Pea aphid</name>
    <dbReference type="NCBI Taxonomy" id="7029"/>
    <lineage>
        <taxon>Eukaryota</taxon>
        <taxon>Metazoa</taxon>
        <taxon>Ecdysozoa</taxon>
        <taxon>Arthropoda</taxon>
        <taxon>Hexapoda</taxon>
        <taxon>Insecta</taxon>
        <taxon>Pterygota</taxon>
        <taxon>Neoptera</taxon>
        <taxon>Paraneoptera</taxon>
        <taxon>Hemiptera</taxon>
        <taxon>Sternorrhyncha</taxon>
        <taxon>Aphidomorpha</taxon>
        <taxon>Aphidoidea</taxon>
        <taxon>Aphididae</taxon>
        <taxon>Macrosiphini</taxon>
        <taxon>Acyrthosiphon</taxon>
    </lineage>
</organism>
<dbReference type="Pfam" id="PF01151">
    <property type="entry name" value="ELO"/>
    <property type="match status" value="1"/>
</dbReference>
<evidence type="ECO:0000256" key="9">
    <source>
        <dbReference type="ARBA" id="ARBA00023160"/>
    </source>
</evidence>
<sequence length="303" mass="36198">MTEMYTTIINYILQTKDSLKEFVKSEVKYDEEIDSWLFVNKPWPVLGIIIVYLLFVMKIGPKMMENRQPYNITNIILVFNFLQFSYNGLLCLWIILTPGIPKYIFTHLCHITNETQHERYLIKCLHTVSWFYFMSKIIDLLDTVFFVLRKKQSHVSFLHVYHHTKMVISCWIHIRFFKSEQAAYGAWLNSSVHIAMYGYYFLAALGPYMQKYLWWKVYVTRLQIAQLFIAVAYMAYLYKYDCTMPRSLAFTVIIDLFAFIYLFMDFYKSAYKEDKLNTKGIADKNNKEDKIDKIDTEDKIKSS</sequence>
<protein>
    <recommendedName>
        <fullName evidence="10">Elongation of very long chain fatty acids protein</fullName>
        <ecNumber evidence="10">2.3.1.199</ecNumber>
    </recommendedName>
    <alternativeName>
        <fullName evidence="10">Very-long-chain 3-oxoacyl-CoA synthase</fullName>
    </alternativeName>
</protein>
<keyword evidence="9 10" id="KW-0275">Fatty acid biosynthesis</keyword>
<dbReference type="InterPro" id="IPR002076">
    <property type="entry name" value="ELO_fam"/>
</dbReference>
<evidence type="ECO:0000256" key="5">
    <source>
        <dbReference type="ARBA" id="ARBA00022832"/>
    </source>
</evidence>
<evidence type="ECO:0000256" key="6">
    <source>
        <dbReference type="ARBA" id="ARBA00022989"/>
    </source>
</evidence>
<dbReference type="Proteomes" id="UP000007819">
    <property type="component" value="Chromosome A1"/>
</dbReference>
<keyword evidence="7 10" id="KW-0443">Lipid metabolism</keyword>
<dbReference type="RefSeq" id="XP_029342443.1">
    <property type="nucleotide sequence ID" value="XM_029486583.1"/>
</dbReference>
<evidence type="ECO:0000256" key="10">
    <source>
        <dbReference type="RuleBase" id="RU361115"/>
    </source>
</evidence>
<feature type="transmembrane region" description="Helical" evidence="10">
    <location>
        <begin position="130"/>
        <end position="148"/>
    </location>
</feature>
<dbReference type="GO" id="GO:0042761">
    <property type="term" value="P:very long-chain fatty acid biosynthetic process"/>
    <property type="evidence" value="ECO:0007669"/>
    <property type="project" value="TreeGrafter"/>
</dbReference>
<keyword evidence="8 10" id="KW-0472">Membrane</keyword>
<accession>A0A8R2NPG1</accession>
<dbReference type="GO" id="GO:0034626">
    <property type="term" value="P:fatty acid elongation, polyunsaturated fatty acid"/>
    <property type="evidence" value="ECO:0007669"/>
    <property type="project" value="TreeGrafter"/>
</dbReference>
<dbReference type="GO" id="GO:0009922">
    <property type="term" value="F:fatty acid elongase activity"/>
    <property type="evidence" value="ECO:0007669"/>
    <property type="project" value="UniProtKB-EC"/>
</dbReference>
<dbReference type="GO" id="GO:0030148">
    <property type="term" value="P:sphingolipid biosynthetic process"/>
    <property type="evidence" value="ECO:0007669"/>
    <property type="project" value="TreeGrafter"/>
</dbReference>
<evidence type="ECO:0000256" key="2">
    <source>
        <dbReference type="ARBA" id="ARBA00022516"/>
    </source>
</evidence>
<feature type="transmembrane region" description="Helical" evidence="10">
    <location>
        <begin position="186"/>
        <end position="206"/>
    </location>
</feature>
<evidence type="ECO:0000256" key="1">
    <source>
        <dbReference type="ARBA" id="ARBA00004141"/>
    </source>
</evidence>
<dbReference type="PANTHER" id="PTHR11157:SF103">
    <property type="entry name" value="ELONGATION OF VERY LONG CHAIN FATTY ACIDS PROTEIN"/>
    <property type="match status" value="1"/>
</dbReference>
<dbReference type="KEGG" id="api:107884928"/>
<dbReference type="GeneID" id="107884928"/>
<keyword evidence="12" id="KW-1185">Reference proteome</keyword>
<reference evidence="12" key="1">
    <citation type="submission" date="2010-06" db="EMBL/GenBank/DDBJ databases">
        <authorList>
            <person name="Jiang H."/>
            <person name="Abraham K."/>
            <person name="Ali S."/>
            <person name="Alsbrooks S.L."/>
            <person name="Anim B.N."/>
            <person name="Anosike U.S."/>
            <person name="Attaway T."/>
            <person name="Bandaranaike D.P."/>
            <person name="Battles P.K."/>
            <person name="Bell S.N."/>
            <person name="Bell A.V."/>
            <person name="Beltran B."/>
            <person name="Bickham C."/>
            <person name="Bustamante Y."/>
            <person name="Caleb T."/>
            <person name="Canada A."/>
            <person name="Cardenas V."/>
            <person name="Carter K."/>
            <person name="Chacko J."/>
            <person name="Chandrabose M.N."/>
            <person name="Chavez D."/>
            <person name="Chavez A."/>
            <person name="Chen L."/>
            <person name="Chu H.-S."/>
            <person name="Claassen K.J."/>
            <person name="Cockrell R."/>
            <person name="Collins M."/>
            <person name="Cooper J.A."/>
            <person name="Cree A."/>
            <person name="Curry S.M."/>
            <person name="Da Y."/>
            <person name="Dao M.D."/>
            <person name="Das B."/>
            <person name="Davila M.-L."/>
            <person name="Davy-Carroll L."/>
            <person name="Denson S."/>
            <person name="Dinh H."/>
            <person name="Ebong V.E."/>
            <person name="Edwards J.R."/>
            <person name="Egan A."/>
            <person name="El-Daye J."/>
            <person name="Escobedo L."/>
            <person name="Fernandez S."/>
            <person name="Fernando P.R."/>
            <person name="Flagg N."/>
            <person name="Forbes L.D."/>
            <person name="Fowler R.G."/>
            <person name="Fu Q."/>
            <person name="Gabisi R.A."/>
            <person name="Ganer J."/>
            <person name="Garbino Pronczuk A."/>
            <person name="Garcia R.M."/>
            <person name="Garner T."/>
            <person name="Garrett T.E."/>
            <person name="Gonzalez D.A."/>
            <person name="Hamid H."/>
            <person name="Hawkins E.S."/>
            <person name="Hirani K."/>
            <person name="Hogues M.E."/>
            <person name="Hollins B."/>
            <person name="Hsiao C.-H."/>
            <person name="Jabil R."/>
            <person name="James M.L."/>
            <person name="Jhangiani S.N."/>
            <person name="Johnson B."/>
            <person name="Johnson Q."/>
            <person name="Joshi V."/>
            <person name="Kalu J.B."/>
            <person name="Kam C."/>
            <person name="Kashfia A."/>
            <person name="Keebler J."/>
            <person name="Kisamo H."/>
            <person name="Kovar C.L."/>
            <person name="Lago L.A."/>
            <person name="Lai C.-Y."/>
            <person name="Laidlaw J."/>
            <person name="Lara F."/>
            <person name="Le T.-K."/>
            <person name="Lee S.L."/>
            <person name="Legall F.H."/>
            <person name="Lemon S.J."/>
            <person name="Lewis L.R."/>
            <person name="Li B."/>
            <person name="Liu Y."/>
            <person name="Liu Y.-S."/>
            <person name="Lopez J."/>
            <person name="Lozado R.J."/>
            <person name="Lu J."/>
            <person name="Madu R.C."/>
            <person name="Maheshwari M."/>
            <person name="Maheshwari R."/>
            <person name="Malloy K."/>
            <person name="Martinez E."/>
            <person name="Mathew T."/>
            <person name="Mercado I.C."/>
            <person name="Mercado C."/>
            <person name="Meyer B."/>
            <person name="Montgomery K."/>
            <person name="Morgan M.B."/>
            <person name="Munidasa M."/>
            <person name="Nazareth L.V."/>
            <person name="Nelson J."/>
            <person name="Ng B.M."/>
            <person name="Nguyen N.B."/>
            <person name="Nguyen P.Q."/>
            <person name="Nguyen T."/>
            <person name="Obregon M."/>
            <person name="Okwuonu G.O."/>
            <person name="Onwere C.G."/>
            <person name="Orozco G."/>
            <person name="Parra A."/>
            <person name="Patel S."/>
            <person name="Patil S."/>
            <person name="Perez A."/>
            <person name="Perez Y."/>
            <person name="Pham C."/>
            <person name="Primus E.L."/>
            <person name="Pu L.-L."/>
            <person name="Puazo M."/>
            <person name="Qin X."/>
            <person name="Quiroz J.B."/>
            <person name="Reese J."/>
            <person name="Richards S."/>
            <person name="Rives C.M."/>
            <person name="Robberts R."/>
            <person name="Ruiz S.J."/>
            <person name="Ruiz M.J."/>
            <person name="Santibanez J."/>
            <person name="Schneider B.W."/>
            <person name="Sisson I."/>
            <person name="Smith M."/>
            <person name="Sodergren E."/>
            <person name="Song X.-Z."/>
            <person name="Song B.B."/>
            <person name="Summersgill H."/>
            <person name="Thelus R."/>
            <person name="Thornton R.D."/>
            <person name="Trejos Z.Y."/>
            <person name="Usmani K."/>
            <person name="Vattathil S."/>
            <person name="Villasana D."/>
            <person name="Walker D.L."/>
            <person name="Wang S."/>
            <person name="Wang K."/>
            <person name="White C.S."/>
            <person name="Williams A.C."/>
            <person name="Williamson J."/>
            <person name="Wilson K."/>
            <person name="Woghiren I.O."/>
            <person name="Woodworth J.R."/>
            <person name="Worley K.C."/>
            <person name="Wright R.A."/>
            <person name="Wu W."/>
            <person name="Young L."/>
            <person name="Zhang L."/>
            <person name="Zhang J."/>
            <person name="Zhu Y."/>
            <person name="Muzny D.M."/>
            <person name="Weinstock G."/>
            <person name="Gibbs R.A."/>
        </authorList>
    </citation>
    <scope>NUCLEOTIDE SEQUENCE [LARGE SCALE GENOMIC DNA]</scope>
    <source>
        <strain evidence="12">LSR1</strain>
    </source>
</reference>
<comment type="subcellular location">
    <subcellularLocation>
        <location evidence="1">Membrane</location>
        <topology evidence="1">Multi-pass membrane protein</topology>
    </subcellularLocation>
</comment>
<keyword evidence="6 10" id="KW-1133">Transmembrane helix</keyword>
<evidence type="ECO:0000256" key="3">
    <source>
        <dbReference type="ARBA" id="ARBA00022679"/>
    </source>
</evidence>
<evidence type="ECO:0000256" key="4">
    <source>
        <dbReference type="ARBA" id="ARBA00022692"/>
    </source>
</evidence>
<comment type="catalytic activity">
    <reaction evidence="10">
        <text>a very-long-chain acyl-CoA + malonyl-CoA + H(+) = a very-long-chain 3-oxoacyl-CoA + CO2 + CoA</text>
        <dbReference type="Rhea" id="RHEA:32727"/>
        <dbReference type="ChEBI" id="CHEBI:15378"/>
        <dbReference type="ChEBI" id="CHEBI:16526"/>
        <dbReference type="ChEBI" id="CHEBI:57287"/>
        <dbReference type="ChEBI" id="CHEBI:57384"/>
        <dbReference type="ChEBI" id="CHEBI:90725"/>
        <dbReference type="ChEBI" id="CHEBI:90736"/>
        <dbReference type="EC" id="2.3.1.199"/>
    </reaction>
</comment>
<evidence type="ECO:0000313" key="11">
    <source>
        <dbReference type="EnsemblMetazoa" id="XP_029342443.1"/>
    </source>
</evidence>
<feature type="transmembrane region" description="Helical" evidence="10">
    <location>
        <begin position="72"/>
        <end position="96"/>
    </location>
</feature>
<evidence type="ECO:0000313" key="12">
    <source>
        <dbReference type="Proteomes" id="UP000007819"/>
    </source>
</evidence>
<evidence type="ECO:0000256" key="7">
    <source>
        <dbReference type="ARBA" id="ARBA00023098"/>
    </source>
</evidence>
<feature type="transmembrane region" description="Helical" evidence="10">
    <location>
        <begin position="43"/>
        <end position="60"/>
    </location>
</feature>
<feature type="transmembrane region" description="Helical" evidence="10">
    <location>
        <begin position="248"/>
        <end position="267"/>
    </location>
</feature>
<dbReference type="InterPro" id="IPR030457">
    <property type="entry name" value="ELO_CS"/>
</dbReference>
<keyword evidence="2 10" id="KW-0444">Lipid biosynthesis</keyword>
<dbReference type="OrthoDB" id="434092at2759"/>
<dbReference type="GO" id="GO:0005789">
    <property type="term" value="C:endoplasmic reticulum membrane"/>
    <property type="evidence" value="ECO:0007669"/>
    <property type="project" value="TreeGrafter"/>
</dbReference>
<name>A0A8R2NPG1_ACYPI</name>
<keyword evidence="4 10" id="KW-0812">Transmembrane</keyword>
<proteinExistence type="inferred from homology"/>
<dbReference type="PANTHER" id="PTHR11157">
    <property type="entry name" value="FATTY ACID ACYL TRANSFERASE-RELATED"/>
    <property type="match status" value="1"/>
</dbReference>
<dbReference type="AlphaFoldDB" id="A0A8R2NPG1"/>
<keyword evidence="3 10" id="KW-0808">Transferase</keyword>
<evidence type="ECO:0000256" key="8">
    <source>
        <dbReference type="ARBA" id="ARBA00023136"/>
    </source>
</evidence>
<feature type="transmembrane region" description="Helical" evidence="10">
    <location>
        <begin position="218"/>
        <end position="236"/>
    </location>
</feature>
<reference evidence="11" key="2">
    <citation type="submission" date="2022-06" db="UniProtKB">
        <authorList>
            <consortium name="EnsemblMetazoa"/>
        </authorList>
    </citation>
    <scope>IDENTIFICATION</scope>
</reference>
<dbReference type="GO" id="GO:0019367">
    <property type="term" value="P:fatty acid elongation, saturated fatty acid"/>
    <property type="evidence" value="ECO:0007669"/>
    <property type="project" value="TreeGrafter"/>
</dbReference>
<keyword evidence="5 10" id="KW-0276">Fatty acid metabolism</keyword>
<dbReference type="GO" id="GO:0034625">
    <property type="term" value="P:fatty acid elongation, monounsaturated fatty acid"/>
    <property type="evidence" value="ECO:0007669"/>
    <property type="project" value="TreeGrafter"/>
</dbReference>
<comment type="similarity">
    <text evidence="10">Belongs to the ELO family.</text>
</comment>